<proteinExistence type="predicted"/>
<dbReference type="Proteomes" id="UP000431401">
    <property type="component" value="Unassembled WGS sequence"/>
</dbReference>
<evidence type="ECO:0000259" key="4">
    <source>
        <dbReference type="PROSITE" id="PS51118"/>
    </source>
</evidence>
<dbReference type="AlphaFoldDB" id="A0A7K0DNQ3"/>
<keyword evidence="1" id="KW-0805">Transcription regulation</keyword>
<feature type="domain" description="HTH hxlR-type" evidence="4">
    <location>
        <begin position="23"/>
        <end position="121"/>
    </location>
</feature>
<reference evidence="5 6" key="1">
    <citation type="submission" date="2019-10" db="EMBL/GenBank/DDBJ databases">
        <title>Nocardia macrotermitis sp. nov. and Nocardia aurantia sp. nov., isolated from the gut of fungus growing-termite Macrotermes natalensis.</title>
        <authorList>
            <person name="Benndorf R."/>
            <person name="Schwitalla J."/>
            <person name="Martin K."/>
            <person name="De Beer W."/>
            <person name="Kaster A.-K."/>
            <person name="Vollmers J."/>
            <person name="Poulsen M."/>
            <person name="Beemelmanns C."/>
        </authorList>
    </citation>
    <scope>NUCLEOTIDE SEQUENCE [LARGE SCALE GENOMIC DNA]</scope>
    <source>
        <strain evidence="5 6">RB56</strain>
    </source>
</reference>
<dbReference type="PANTHER" id="PTHR33204:SF37">
    <property type="entry name" value="HTH-TYPE TRANSCRIPTIONAL REGULATOR YODB"/>
    <property type="match status" value="1"/>
</dbReference>
<organism evidence="5 6">
    <name type="scientific">Nocardia aurantia</name>
    <dbReference type="NCBI Taxonomy" id="2585199"/>
    <lineage>
        <taxon>Bacteria</taxon>
        <taxon>Bacillati</taxon>
        <taxon>Actinomycetota</taxon>
        <taxon>Actinomycetes</taxon>
        <taxon>Mycobacteriales</taxon>
        <taxon>Nocardiaceae</taxon>
        <taxon>Nocardia</taxon>
    </lineage>
</organism>
<evidence type="ECO:0000313" key="5">
    <source>
        <dbReference type="EMBL" id="MQY27373.1"/>
    </source>
</evidence>
<name>A0A7K0DNQ3_9NOCA</name>
<dbReference type="PROSITE" id="PS51118">
    <property type="entry name" value="HTH_HXLR"/>
    <property type="match status" value="1"/>
</dbReference>
<dbReference type="SUPFAM" id="SSF46785">
    <property type="entry name" value="Winged helix' DNA-binding domain"/>
    <property type="match status" value="1"/>
</dbReference>
<dbReference type="Gene3D" id="1.10.10.10">
    <property type="entry name" value="Winged helix-like DNA-binding domain superfamily/Winged helix DNA-binding domain"/>
    <property type="match status" value="1"/>
</dbReference>
<sequence>MVVGSQSGDAAWQGMSDAFNSACPAREVLEHITGRWGILILAALGAGPLRFAELRATIGGISEKMLSQTLRTLVRDGFVARTVEPATPPRVSYDLTPLGRGLTESMRPFLDWIRQHTSHVVTSQRRYDRQHR</sequence>
<dbReference type="PANTHER" id="PTHR33204">
    <property type="entry name" value="TRANSCRIPTIONAL REGULATOR, MARR FAMILY"/>
    <property type="match status" value="1"/>
</dbReference>
<keyword evidence="2" id="KW-0238">DNA-binding</keyword>
<comment type="caution">
    <text evidence="5">The sequence shown here is derived from an EMBL/GenBank/DDBJ whole genome shotgun (WGS) entry which is preliminary data.</text>
</comment>
<dbReference type="RefSeq" id="WP_319943010.1">
    <property type="nucleotide sequence ID" value="NZ_WEGI01000006.1"/>
</dbReference>
<keyword evidence="6" id="KW-1185">Reference proteome</keyword>
<dbReference type="EMBL" id="WEGI01000006">
    <property type="protein sequence ID" value="MQY27373.1"/>
    <property type="molecule type" value="Genomic_DNA"/>
</dbReference>
<protein>
    <recommendedName>
        <fullName evidence="4">HTH hxlR-type domain-containing protein</fullName>
    </recommendedName>
</protein>
<evidence type="ECO:0000256" key="3">
    <source>
        <dbReference type="ARBA" id="ARBA00023163"/>
    </source>
</evidence>
<dbReference type="InterPro" id="IPR036388">
    <property type="entry name" value="WH-like_DNA-bd_sf"/>
</dbReference>
<gene>
    <name evidence="5" type="ORF">NRB56_29560</name>
</gene>
<dbReference type="InterPro" id="IPR036390">
    <property type="entry name" value="WH_DNA-bd_sf"/>
</dbReference>
<dbReference type="Pfam" id="PF01638">
    <property type="entry name" value="HxlR"/>
    <property type="match status" value="1"/>
</dbReference>
<keyword evidence="3" id="KW-0804">Transcription</keyword>
<dbReference type="GO" id="GO:0003677">
    <property type="term" value="F:DNA binding"/>
    <property type="evidence" value="ECO:0007669"/>
    <property type="project" value="UniProtKB-KW"/>
</dbReference>
<dbReference type="InterPro" id="IPR002577">
    <property type="entry name" value="HTH_HxlR"/>
</dbReference>
<evidence type="ECO:0000256" key="2">
    <source>
        <dbReference type="ARBA" id="ARBA00023125"/>
    </source>
</evidence>
<evidence type="ECO:0000313" key="6">
    <source>
        <dbReference type="Proteomes" id="UP000431401"/>
    </source>
</evidence>
<accession>A0A7K0DNQ3</accession>
<evidence type="ECO:0000256" key="1">
    <source>
        <dbReference type="ARBA" id="ARBA00023015"/>
    </source>
</evidence>